<protein>
    <recommendedName>
        <fullName evidence="2">Tail tubular protein A</fullName>
    </recommendedName>
</protein>
<reference evidence="1" key="1">
    <citation type="journal article" date="2015" name="Nature">
        <title>Complex archaea that bridge the gap between prokaryotes and eukaryotes.</title>
        <authorList>
            <person name="Spang A."/>
            <person name="Saw J.H."/>
            <person name="Jorgensen S.L."/>
            <person name="Zaremba-Niedzwiedzka K."/>
            <person name="Martijn J."/>
            <person name="Lind A.E."/>
            <person name="van Eijk R."/>
            <person name="Schleper C."/>
            <person name="Guy L."/>
            <person name="Ettema T.J."/>
        </authorList>
    </citation>
    <scope>NUCLEOTIDE SEQUENCE</scope>
</reference>
<proteinExistence type="predicted"/>
<gene>
    <name evidence="1" type="ORF">LCGC14_1377720</name>
</gene>
<evidence type="ECO:0008006" key="2">
    <source>
        <dbReference type="Google" id="ProtNLM"/>
    </source>
</evidence>
<organism evidence="1">
    <name type="scientific">marine sediment metagenome</name>
    <dbReference type="NCBI Taxonomy" id="412755"/>
    <lineage>
        <taxon>unclassified sequences</taxon>
        <taxon>metagenomes</taxon>
        <taxon>ecological metagenomes</taxon>
    </lineage>
</organism>
<evidence type="ECO:0000313" key="1">
    <source>
        <dbReference type="EMBL" id="KKM76681.1"/>
    </source>
</evidence>
<dbReference type="AlphaFoldDB" id="A0A0F9KPH2"/>
<dbReference type="EMBL" id="LAZR01008766">
    <property type="protein sequence ID" value="KKM76681.1"/>
    <property type="molecule type" value="Genomic_DNA"/>
</dbReference>
<sequence>MANQVQIVNLALSWMGQNLINALGDNQNEAIVMNANYALSRDKVLADNAWTFATRRQILTPDGTKPPFGFSNRFLIPSDVLLVHRVFRPQNIGATLFSQVAETVRGAHNADWLREGQFILAREETVHCIFIVQITNTDLFNASFVHALAARLAADTAMTFTENEKLQTRMEDRYDAKLAEAQFSEGRQGRTERVVSNLLTGARTR</sequence>
<name>A0A0F9KPH2_9ZZZZ</name>
<comment type="caution">
    <text evidence="1">The sequence shown here is derived from an EMBL/GenBank/DDBJ whole genome shotgun (WGS) entry which is preliminary data.</text>
</comment>
<accession>A0A0F9KPH2</accession>